<protein>
    <submittedName>
        <fullName evidence="1">Putative transposase</fullName>
    </submittedName>
</protein>
<gene>
    <name evidence="1" type="ORF">NCTC11112_02571</name>
</gene>
<accession>A0A376MNP9</accession>
<proteinExistence type="predicted"/>
<organism evidence="1 2">
    <name type="scientific">Escherichia coli</name>
    <dbReference type="NCBI Taxonomy" id="562"/>
    <lineage>
        <taxon>Bacteria</taxon>
        <taxon>Pseudomonadati</taxon>
        <taxon>Pseudomonadota</taxon>
        <taxon>Gammaproteobacteria</taxon>
        <taxon>Enterobacterales</taxon>
        <taxon>Enterobacteriaceae</taxon>
        <taxon>Escherichia</taxon>
    </lineage>
</organism>
<dbReference type="AlphaFoldDB" id="A0A376MNP9"/>
<evidence type="ECO:0000313" key="1">
    <source>
        <dbReference type="EMBL" id="STG52081.1"/>
    </source>
</evidence>
<sequence>MAVSHVARLRCIQPCLLFKWKNNLWKEVSLLLLQERVSFLLRTAAAIKQIKELQLLLGKNHGSLDPQRSGGVCAIAKMIAHVPLLPSDKE</sequence>
<reference evidence="1 2" key="1">
    <citation type="submission" date="2018-06" db="EMBL/GenBank/DDBJ databases">
        <authorList>
            <consortium name="Pathogen Informatics"/>
            <person name="Doyle S."/>
        </authorList>
    </citation>
    <scope>NUCLEOTIDE SEQUENCE [LARGE SCALE GENOMIC DNA]</scope>
    <source>
        <strain evidence="1 2">NCTC11112</strain>
    </source>
</reference>
<name>A0A376MNP9_ECOLX</name>
<dbReference type="EMBL" id="UGAW01000001">
    <property type="protein sequence ID" value="STG52081.1"/>
    <property type="molecule type" value="Genomic_DNA"/>
</dbReference>
<dbReference type="Proteomes" id="UP000254817">
    <property type="component" value="Unassembled WGS sequence"/>
</dbReference>
<evidence type="ECO:0000313" key="2">
    <source>
        <dbReference type="Proteomes" id="UP000254817"/>
    </source>
</evidence>